<feature type="compositionally biased region" description="Polar residues" evidence="6">
    <location>
        <begin position="239"/>
        <end position="266"/>
    </location>
</feature>
<evidence type="ECO:0000313" key="8">
    <source>
        <dbReference type="EMBL" id="KAI1507392.1"/>
    </source>
</evidence>
<feature type="compositionally biased region" description="Basic and acidic residues" evidence="6">
    <location>
        <begin position="207"/>
        <end position="223"/>
    </location>
</feature>
<feature type="region of interest" description="Disordered" evidence="6">
    <location>
        <begin position="175"/>
        <end position="280"/>
    </location>
</feature>
<reference evidence="9" key="1">
    <citation type="journal article" date="2022" name="Microb. Genom.">
        <title>A global pangenome for the wheat fungal pathogen Pyrenophora tritici-repentis and prediction of effector protein structural homology.</title>
        <authorList>
            <person name="Moolhuijzen P.M."/>
            <person name="See P.T."/>
            <person name="Shi G."/>
            <person name="Powell H.R."/>
            <person name="Cockram J."/>
            <person name="Jorgensen L.N."/>
            <person name="Benslimane H."/>
            <person name="Strelkov S.E."/>
            <person name="Turner J."/>
            <person name="Liu Z."/>
            <person name="Moffat C.S."/>
        </authorList>
    </citation>
    <scope>NUCLEOTIDE SEQUENCE [LARGE SCALE GENOMIC DNA]</scope>
</reference>
<keyword evidence="5" id="KW-0539">Nucleus</keyword>
<protein>
    <submittedName>
        <fullName evidence="8">Dimer-Tnp-hAT dimerization containing protein</fullName>
    </submittedName>
</protein>
<sequence length="1204" mass="136756">MAGERTSLERAPVARTPAVGMASSSRRVVPTLEALLGTTNIKPREWHHIDPEMWEDNVEAPDDEVGITTATTYIARAIADYTDRPTADEELFWEFRQDFEGWTEAMFLRAQPIYTKELKRILRFKGVYTGRINMAPSESLARLLRMEEYLEWPQDVFQSAVFDTRSAAHMLQERALRQQRSEGSVQSTDRRLSSQAQSRTQTPVRTRGRDVDSRQTRDQDQTHARVQGRQETVEEEQQIQDQLAKTIEKAQNQPIRSQPVETTESAPQPAYQRVQSQQPPLTYNNFDRFREYTPAYPQRPKGLSVPPIVPSVLPVAIMPDPRHPRKRPAAAPVAAAGRSKRQKGSKSQPITIEASQPSHPFVIDEDTQRETPPTSPRRAILAASQGVDFEMQLRDSIPEDAIVAPVEASEVAAAASEAVDEGEPEPDFDPRMADNFDGINWSRLPRYMKPLRTQKQKKSWVYNYGYRLTLRSNTNRIFWLCHICHKRKAATAGFAETTEATSTAARHLNRDHGITNAGEQPPQQLLGGQKSLEMMLKGGFGVSQRVANEIGNFDVQSFRIAAVSWLVDNNLALCQFEDPAFRRMIHFANPEAEQALWSSRTSVAQFVMRLYNFMQPQVVDELRCAASKIHISFDGWTVKGGKRGFFGIVAHFATAEGDLRDVAIDLPQLSGAHTGDRIADCVAETLQKFNITAQNVGYFMLDNAFNNDTAIATLGAKFGFKSKHRRLRCSAHTINLVGQSIIFGSNKDAFNNDENLAEEEKYLNEWRKQGPLGTLIDVISYIKTPQQYDMFANFQRLARQDLPADDDAKFQILEPVKPCVTRWNSFCSAFERAVLLQPAFNSYVCFYVEQQRVADSHARTKNNKKPQAPAWMRSKGLTAADWAVITEYIEVLKPLKDATKRLEGRGKCGRFGAIYEVIPVFEFLMGRFEQRLRQYERVDFEQREAPEDHISINFRAAWEKLNDYYSKLDDSPAYFAACALHPYYRRYCEKAWRDKPEWLVACMADFRALWAEYTTSTPPTKPSKERDNGAIDEAISYIISDSEDDDELTDEYDRWRKLEPKWTSKQHNSPNVDGNPIKYWVQLQSKYPDLSRFAIDVLSIPASSCECERMFSELGDLLAPRRRKIGSQLLAALQCVRAWNAAGIKLPTSATSQLSDHDLEQLYNLTAWEQPSDSGKYSPSPSSSTTSRVIRIAASYSFNIPSRA</sequence>
<name>A0A922N0P2_9PLEO</name>
<feature type="compositionally biased region" description="Polar residues" evidence="6">
    <location>
        <begin position="181"/>
        <end position="204"/>
    </location>
</feature>
<proteinExistence type="predicted"/>
<dbReference type="InterPro" id="IPR052035">
    <property type="entry name" value="ZnF_BED_domain_contain"/>
</dbReference>
<comment type="caution">
    <text evidence="8">The sequence shown here is derived from an EMBL/GenBank/DDBJ whole genome shotgun (WGS) entry which is preliminary data.</text>
</comment>
<keyword evidence="4" id="KW-0862">Zinc</keyword>
<keyword evidence="2" id="KW-0479">Metal-binding</keyword>
<organism evidence="8 9">
    <name type="scientific">Pyrenophora tritici-repentis</name>
    <dbReference type="NCBI Taxonomy" id="45151"/>
    <lineage>
        <taxon>Eukaryota</taxon>
        <taxon>Fungi</taxon>
        <taxon>Dikarya</taxon>
        <taxon>Ascomycota</taxon>
        <taxon>Pezizomycotina</taxon>
        <taxon>Dothideomycetes</taxon>
        <taxon>Pleosporomycetidae</taxon>
        <taxon>Pleosporales</taxon>
        <taxon>Pleosporineae</taxon>
        <taxon>Pleosporaceae</taxon>
        <taxon>Pyrenophora</taxon>
    </lineage>
</organism>
<evidence type="ECO:0000256" key="4">
    <source>
        <dbReference type="ARBA" id="ARBA00022833"/>
    </source>
</evidence>
<evidence type="ECO:0000256" key="1">
    <source>
        <dbReference type="ARBA" id="ARBA00004123"/>
    </source>
</evidence>
<keyword evidence="9" id="KW-1185">Reference proteome</keyword>
<dbReference type="PANTHER" id="PTHR46481">
    <property type="entry name" value="ZINC FINGER BED DOMAIN-CONTAINING PROTEIN 4"/>
    <property type="match status" value="1"/>
</dbReference>
<accession>A0A922N0P2</accession>
<evidence type="ECO:0000256" key="6">
    <source>
        <dbReference type="SAM" id="MobiDB-lite"/>
    </source>
</evidence>
<evidence type="ECO:0000256" key="5">
    <source>
        <dbReference type="ARBA" id="ARBA00023242"/>
    </source>
</evidence>
<evidence type="ECO:0000313" key="9">
    <source>
        <dbReference type="Proteomes" id="UP000249757"/>
    </source>
</evidence>
<feature type="compositionally biased region" description="Polar residues" evidence="6">
    <location>
        <begin position="345"/>
        <end position="358"/>
    </location>
</feature>
<dbReference type="InterPro" id="IPR008906">
    <property type="entry name" value="HATC_C_dom"/>
</dbReference>
<dbReference type="Proteomes" id="UP000249757">
    <property type="component" value="Unassembled WGS sequence"/>
</dbReference>
<evidence type="ECO:0000259" key="7">
    <source>
        <dbReference type="Pfam" id="PF05699"/>
    </source>
</evidence>
<dbReference type="Pfam" id="PF05699">
    <property type="entry name" value="Dimer_Tnp_hAT"/>
    <property type="match status" value="1"/>
</dbReference>
<evidence type="ECO:0000256" key="3">
    <source>
        <dbReference type="ARBA" id="ARBA00022771"/>
    </source>
</evidence>
<dbReference type="GO" id="GO:0046983">
    <property type="term" value="F:protein dimerization activity"/>
    <property type="evidence" value="ECO:0007669"/>
    <property type="project" value="InterPro"/>
</dbReference>
<dbReference type="GO" id="GO:0008270">
    <property type="term" value="F:zinc ion binding"/>
    <property type="evidence" value="ECO:0007669"/>
    <property type="project" value="UniProtKB-KW"/>
</dbReference>
<dbReference type="EMBL" id="NRDI02000043">
    <property type="protein sequence ID" value="KAI1507392.1"/>
    <property type="molecule type" value="Genomic_DNA"/>
</dbReference>
<comment type="subcellular location">
    <subcellularLocation>
        <location evidence="1">Nucleus</location>
    </subcellularLocation>
</comment>
<dbReference type="GO" id="GO:0005634">
    <property type="term" value="C:nucleus"/>
    <property type="evidence" value="ECO:0007669"/>
    <property type="project" value="UniProtKB-SubCell"/>
</dbReference>
<gene>
    <name evidence="8" type="ORF">Ptr86124_013643</name>
</gene>
<feature type="region of interest" description="Disordered" evidence="6">
    <location>
        <begin position="320"/>
        <end position="376"/>
    </location>
</feature>
<keyword evidence="3" id="KW-0863">Zinc-finger</keyword>
<evidence type="ECO:0000256" key="2">
    <source>
        <dbReference type="ARBA" id="ARBA00022723"/>
    </source>
</evidence>
<feature type="domain" description="HAT C-terminal dimerisation" evidence="7">
    <location>
        <begin position="1057"/>
        <end position="1139"/>
    </location>
</feature>
<dbReference type="InterPro" id="IPR012337">
    <property type="entry name" value="RNaseH-like_sf"/>
</dbReference>
<dbReference type="PANTHER" id="PTHR46481:SF10">
    <property type="entry name" value="ZINC FINGER BED DOMAIN-CONTAINING PROTEIN 39"/>
    <property type="match status" value="1"/>
</dbReference>
<dbReference type="SUPFAM" id="SSF53098">
    <property type="entry name" value="Ribonuclease H-like"/>
    <property type="match status" value="1"/>
</dbReference>
<dbReference type="AlphaFoldDB" id="A0A922N0P2"/>